<feature type="transmembrane region" description="Helical" evidence="1">
    <location>
        <begin position="183"/>
        <end position="204"/>
    </location>
</feature>
<dbReference type="PROSITE" id="PS50181">
    <property type="entry name" value="FBOX"/>
    <property type="match status" value="1"/>
</dbReference>
<dbReference type="Proteomes" id="UP000290189">
    <property type="component" value="Unassembled WGS sequence"/>
</dbReference>
<dbReference type="InterPro" id="IPR036047">
    <property type="entry name" value="F-box-like_dom_sf"/>
</dbReference>
<evidence type="ECO:0000259" key="2">
    <source>
        <dbReference type="PROSITE" id="PS50181"/>
    </source>
</evidence>
<feature type="transmembrane region" description="Helical" evidence="1">
    <location>
        <begin position="154"/>
        <end position="177"/>
    </location>
</feature>
<protein>
    <recommendedName>
        <fullName evidence="2">F-box domain-containing protein</fullName>
    </recommendedName>
</protein>
<organism evidence="3 4">
    <name type="scientific">Plasmodiophora brassicae</name>
    <name type="common">Clubroot disease agent</name>
    <dbReference type="NCBI Taxonomy" id="37360"/>
    <lineage>
        <taxon>Eukaryota</taxon>
        <taxon>Sar</taxon>
        <taxon>Rhizaria</taxon>
        <taxon>Endomyxa</taxon>
        <taxon>Phytomyxea</taxon>
        <taxon>Plasmodiophorida</taxon>
        <taxon>Plasmodiophoridae</taxon>
        <taxon>Plasmodiophora</taxon>
    </lineage>
</organism>
<name>A0A3P3Y9W8_PLABS</name>
<reference evidence="3 4" key="1">
    <citation type="submission" date="2018-03" db="EMBL/GenBank/DDBJ databases">
        <authorList>
            <person name="Fogelqvist J."/>
        </authorList>
    </citation>
    <scope>NUCLEOTIDE SEQUENCE [LARGE SCALE GENOMIC DNA]</scope>
</reference>
<dbReference type="SUPFAM" id="SSF81383">
    <property type="entry name" value="F-box domain"/>
    <property type="match status" value="1"/>
</dbReference>
<evidence type="ECO:0000313" key="4">
    <source>
        <dbReference type="Proteomes" id="UP000290189"/>
    </source>
</evidence>
<evidence type="ECO:0000313" key="3">
    <source>
        <dbReference type="EMBL" id="SPQ96958.1"/>
    </source>
</evidence>
<feature type="transmembrane region" description="Helical" evidence="1">
    <location>
        <begin position="216"/>
        <end position="238"/>
    </location>
</feature>
<keyword evidence="1" id="KW-0812">Transmembrane</keyword>
<dbReference type="SMART" id="SM00256">
    <property type="entry name" value="FBOX"/>
    <property type="match status" value="1"/>
</dbReference>
<geneLocation type="mitochondrion" evidence="3"/>
<dbReference type="CDD" id="cd09917">
    <property type="entry name" value="F-box_SF"/>
    <property type="match status" value="1"/>
</dbReference>
<dbReference type="EMBL" id="OVEO01000006">
    <property type="protein sequence ID" value="SPQ96958.1"/>
    <property type="molecule type" value="Genomic_DNA"/>
</dbReference>
<dbReference type="Pfam" id="PF12937">
    <property type="entry name" value="F-box-like"/>
    <property type="match status" value="1"/>
</dbReference>
<sequence>MGADVLPWCPPPGDVATDDDDDRAASWFHAMESGARRRRRSVLALTGLPDDIMSLVFEHLEGRDLARIMSTCRAWHALSTRVYSPLWRTLYVHQFSDECRVDVFDARDNAKWRNSYRQNWWKRSWTEIKAARQQQDGDLLRSQQQAPTSMSTVAFLRIIFVCGLSSFVLVNVLMNLWNMQMIVGWHSFFLLLLWLIMCIVLIAASRIDVTTSWTHLLMFGGCSTTLCSVLLFFLRSILGPAIPAYIVLIPVISCGAFGLAMIASTVAFCRTPFVPASFRGSRAWLLEI</sequence>
<dbReference type="AlphaFoldDB" id="A0A3P3Y9W8"/>
<dbReference type="Gene3D" id="1.20.1280.50">
    <property type="match status" value="1"/>
</dbReference>
<accession>A0A3P3Y9W8</accession>
<keyword evidence="3" id="KW-0496">Mitochondrion</keyword>
<proteinExistence type="predicted"/>
<feature type="domain" description="F-box" evidence="2">
    <location>
        <begin position="42"/>
        <end position="90"/>
    </location>
</feature>
<dbReference type="InterPro" id="IPR001810">
    <property type="entry name" value="F-box_dom"/>
</dbReference>
<feature type="transmembrane region" description="Helical" evidence="1">
    <location>
        <begin position="244"/>
        <end position="269"/>
    </location>
</feature>
<keyword evidence="1" id="KW-1133">Transmembrane helix</keyword>
<keyword evidence="1" id="KW-0472">Membrane</keyword>
<gene>
    <name evidence="3" type="ORF">PLBR_LOCUS4173</name>
</gene>
<evidence type="ECO:0000256" key="1">
    <source>
        <dbReference type="SAM" id="Phobius"/>
    </source>
</evidence>